<feature type="transmembrane region" description="Helical" evidence="1">
    <location>
        <begin position="47"/>
        <end position="67"/>
    </location>
</feature>
<organism evidence="2 3">
    <name type="scientific">Cohnella xylanilytica</name>
    <dbReference type="NCBI Taxonomy" id="557555"/>
    <lineage>
        <taxon>Bacteria</taxon>
        <taxon>Bacillati</taxon>
        <taxon>Bacillota</taxon>
        <taxon>Bacilli</taxon>
        <taxon>Bacillales</taxon>
        <taxon>Paenibacillaceae</taxon>
        <taxon>Cohnella</taxon>
    </lineage>
</organism>
<reference evidence="2 3" key="1">
    <citation type="submission" date="2020-08" db="EMBL/GenBank/DDBJ databases">
        <title>Cohnella phylogeny.</title>
        <authorList>
            <person name="Dunlap C."/>
        </authorList>
    </citation>
    <scope>NUCLEOTIDE SEQUENCE [LARGE SCALE GENOMIC DNA]</scope>
    <source>
        <strain evidence="2 3">DSM 25239</strain>
    </source>
</reference>
<evidence type="ECO:0000313" key="3">
    <source>
        <dbReference type="Proteomes" id="UP000553776"/>
    </source>
</evidence>
<evidence type="ECO:0000256" key="1">
    <source>
        <dbReference type="SAM" id="Phobius"/>
    </source>
</evidence>
<protein>
    <submittedName>
        <fullName evidence="2">DUF1624 domain-containing protein</fullName>
    </submittedName>
</protein>
<keyword evidence="1" id="KW-1133">Transmembrane helix</keyword>
<keyword evidence="3" id="KW-1185">Reference proteome</keyword>
<dbReference type="RefSeq" id="WP_185136145.1">
    <property type="nucleotide sequence ID" value="NZ_JACJVR010000048.1"/>
</dbReference>
<accession>A0A841U1B4</accession>
<dbReference type="AlphaFoldDB" id="A0A841U1B4"/>
<feature type="transmembrane region" description="Helical" evidence="1">
    <location>
        <begin position="17"/>
        <end position="35"/>
    </location>
</feature>
<comment type="caution">
    <text evidence="2">The sequence shown here is derived from an EMBL/GenBank/DDBJ whole genome shotgun (WGS) entry which is preliminary data.</text>
</comment>
<name>A0A841U1B4_9BACL</name>
<gene>
    <name evidence="2" type="ORF">H7B90_12150</name>
</gene>
<dbReference type="EMBL" id="JACJVR010000048">
    <property type="protein sequence ID" value="MBB6692153.1"/>
    <property type="molecule type" value="Genomic_DNA"/>
</dbReference>
<evidence type="ECO:0000313" key="2">
    <source>
        <dbReference type="EMBL" id="MBB6692153.1"/>
    </source>
</evidence>
<dbReference type="Proteomes" id="UP000553776">
    <property type="component" value="Unassembled WGS sequence"/>
</dbReference>
<keyword evidence="1" id="KW-0472">Membrane</keyword>
<sequence length="68" mass="7594">MSRTALAAKPRERAIDLFKGLLVIGMVYCHTLQFFSDPQAYPNGQRIIDLVNLITFSGFVFAFGYGCC</sequence>
<proteinExistence type="predicted"/>
<keyword evidence="1" id="KW-0812">Transmembrane</keyword>